<dbReference type="PRINTS" id="PR00793">
    <property type="entry name" value="PROAMNOPTASE"/>
</dbReference>
<feature type="active site" description="Proton donor" evidence="12">
    <location>
        <position position="306"/>
    </location>
</feature>
<dbReference type="PANTHER" id="PTHR43722">
    <property type="entry name" value="PROLINE IMINOPEPTIDASE"/>
    <property type="match status" value="1"/>
</dbReference>
<evidence type="ECO:0000256" key="3">
    <source>
        <dbReference type="ARBA" id="ARBA00010088"/>
    </source>
</evidence>
<reference evidence="15 16" key="1">
    <citation type="submission" date="2018-02" db="EMBL/GenBank/DDBJ databases">
        <title>Whole genome sequencing of endophytic bacterium.</title>
        <authorList>
            <person name="Eedara R."/>
            <person name="Podile A.R."/>
        </authorList>
    </citation>
    <scope>NUCLEOTIDE SEQUENCE [LARGE SCALE GENOMIC DNA]</scope>
    <source>
        <strain evidence="15 16">RP1T</strain>
    </source>
</reference>
<evidence type="ECO:0000256" key="1">
    <source>
        <dbReference type="ARBA" id="ARBA00001585"/>
    </source>
</evidence>
<dbReference type="SUPFAM" id="SSF53474">
    <property type="entry name" value="alpha/beta-Hydrolases"/>
    <property type="match status" value="1"/>
</dbReference>
<comment type="subcellular location">
    <subcellularLocation>
        <location evidence="2 11">Cytoplasm</location>
    </subcellularLocation>
</comment>
<feature type="active site" description="Nucleophile" evidence="12">
    <location>
        <position position="124"/>
    </location>
</feature>
<keyword evidence="8 11" id="KW-0645">Protease</keyword>
<comment type="catalytic activity">
    <reaction evidence="1 11 13">
        <text>Release of N-terminal proline from a peptide.</text>
        <dbReference type="EC" id="3.4.11.5"/>
    </reaction>
</comment>
<dbReference type="Gene3D" id="3.40.50.1820">
    <property type="entry name" value="alpha/beta hydrolase"/>
    <property type="match status" value="1"/>
</dbReference>
<dbReference type="PANTHER" id="PTHR43722:SF1">
    <property type="entry name" value="PROLINE IMINOPEPTIDASE"/>
    <property type="match status" value="1"/>
</dbReference>
<dbReference type="InterPro" id="IPR000073">
    <property type="entry name" value="AB_hydrolase_1"/>
</dbReference>
<keyword evidence="6 11" id="KW-0031">Aminopeptidase</keyword>
<dbReference type="AlphaFoldDB" id="A0A2S9QB80"/>
<sequence>MAFDRSSEPDGTPRRGLYPEIEAYRSGTLEVGDGHSIYWELAGNPEGLPVAFLHGGPGAGCSAKHRRLFDPRHWNVLLFDQRGCGRSRPHANLDANTTWHLVADMERLRKEVLKVERWSLFGGSWGSTLALAYAQTHPETVQALMLRGIFTLRRMELDWYYREGASYFFPDKWEAFRKDLPQDAWADPILTYHRRLTGDDAAVRLAAARAWSVWEGETSTLMPEGPATGHAQEQFALAFARIENHYFVHGGWMEEGQLLRDAGKLADIPGTIVQGRYDVVCPPVTAWELAKRWPKAELQIVEDSGHSFSEPGTLHRLIEATDKYARLLGAAAA</sequence>
<accession>A0A2S9QB80</accession>
<gene>
    <name evidence="15" type="primary">pip</name>
    <name evidence="15" type="ORF">C5L14_14860</name>
</gene>
<dbReference type="Proteomes" id="UP000237682">
    <property type="component" value="Unassembled WGS sequence"/>
</dbReference>
<evidence type="ECO:0000256" key="2">
    <source>
        <dbReference type="ARBA" id="ARBA00004496"/>
    </source>
</evidence>
<keyword evidence="7 11" id="KW-0963">Cytoplasm</keyword>
<protein>
    <recommendedName>
        <fullName evidence="5 11">Proline iminopeptidase</fullName>
        <shortName evidence="11">PIP</shortName>
        <ecNumber evidence="4 11">3.4.11.5</ecNumber>
    </recommendedName>
    <alternativeName>
        <fullName evidence="10 11">Prolyl aminopeptidase</fullName>
    </alternativeName>
</protein>
<evidence type="ECO:0000313" key="15">
    <source>
        <dbReference type="EMBL" id="PRH86607.1"/>
    </source>
</evidence>
<evidence type="ECO:0000256" key="4">
    <source>
        <dbReference type="ARBA" id="ARBA00012568"/>
    </source>
</evidence>
<evidence type="ECO:0000256" key="11">
    <source>
        <dbReference type="PIRNR" id="PIRNR006431"/>
    </source>
</evidence>
<name>A0A2S9QB80_9HYPH</name>
<dbReference type="PIRSF" id="PIRSF006431">
    <property type="entry name" value="Pept_S33"/>
    <property type="match status" value="1"/>
</dbReference>
<dbReference type="EMBL" id="PUEJ01000005">
    <property type="protein sequence ID" value="PRH86607.1"/>
    <property type="molecule type" value="Genomic_DNA"/>
</dbReference>
<evidence type="ECO:0000313" key="16">
    <source>
        <dbReference type="Proteomes" id="UP000237682"/>
    </source>
</evidence>
<comment type="caution">
    <text evidence="15">The sequence shown here is derived from an EMBL/GenBank/DDBJ whole genome shotgun (WGS) entry which is preliminary data.</text>
</comment>
<dbReference type="InterPro" id="IPR029058">
    <property type="entry name" value="AB_hydrolase_fold"/>
</dbReference>
<dbReference type="Pfam" id="PF00561">
    <property type="entry name" value="Abhydrolase_1"/>
    <property type="match status" value="1"/>
</dbReference>
<evidence type="ECO:0000256" key="12">
    <source>
        <dbReference type="PIRSR" id="PIRSR006431-1"/>
    </source>
</evidence>
<keyword evidence="9 11" id="KW-0378">Hydrolase</keyword>
<evidence type="ECO:0000256" key="7">
    <source>
        <dbReference type="ARBA" id="ARBA00022490"/>
    </source>
</evidence>
<dbReference type="RefSeq" id="WP_105862837.1">
    <property type="nucleotide sequence ID" value="NZ_PUEJ01000005.1"/>
</dbReference>
<evidence type="ECO:0000259" key="14">
    <source>
        <dbReference type="Pfam" id="PF00561"/>
    </source>
</evidence>
<dbReference type="NCBIfam" id="TIGR01249">
    <property type="entry name" value="pro_imino_pep_1"/>
    <property type="match status" value="1"/>
</dbReference>
<organism evidence="15 16">
    <name type="scientific">Labrys okinawensis</name>
    <dbReference type="NCBI Taxonomy" id="346911"/>
    <lineage>
        <taxon>Bacteria</taxon>
        <taxon>Pseudomonadati</taxon>
        <taxon>Pseudomonadota</taxon>
        <taxon>Alphaproteobacteria</taxon>
        <taxon>Hyphomicrobiales</taxon>
        <taxon>Xanthobacteraceae</taxon>
        <taxon>Labrys</taxon>
    </lineage>
</organism>
<evidence type="ECO:0000256" key="10">
    <source>
        <dbReference type="ARBA" id="ARBA00029605"/>
    </source>
</evidence>
<evidence type="ECO:0000256" key="9">
    <source>
        <dbReference type="ARBA" id="ARBA00022801"/>
    </source>
</evidence>
<evidence type="ECO:0000256" key="6">
    <source>
        <dbReference type="ARBA" id="ARBA00022438"/>
    </source>
</evidence>
<keyword evidence="16" id="KW-1185">Reference proteome</keyword>
<evidence type="ECO:0000256" key="13">
    <source>
        <dbReference type="RuleBase" id="RU003421"/>
    </source>
</evidence>
<dbReference type="EC" id="3.4.11.5" evidence="4 11"/>
<dbReference type="InterPro" id="IPR005944">
    <property type="entry name" value="Pro_iminopeptidase"/>
</dbReference>
<dbReference type="OrthoDB" id="9796770at2"/>
<evidence type="ECO:0000256" key="5">
    <source>
        <dbReference type="ARBA" id="ARBA00021843"/>
    </source>
</evidence>
<feature type="domain" description="AB hydrolase-1" evidence="14">
    <location>
        <begin position="49"/>
        <end position="309"/>
    </location>
</feature>
<dbReference type="GO" id="GO:0005737">
    <property type="term" value="C:cytoplasm"/>
    <property type="evidence" value="ECO:0007669"/>
    <property type="project" value="UniProtKB-SubCell"/>
</dbReference>
<feature type="active site" evidence="12">
    <location>
        <position position="278"/>
    </location>
</feature>
<dbReference type="GO" id="GO:0004177">
    <property type="term" value="F:aminopeptidase activity"/>
    <property type="evidence" value="ECO:0007669"/>
    <property type="project" value="UniProtKB-UniRule"/>
</dbReference>
<evidence type="ECO:0000256" key="8">
    <source>
        <dbReference type="ARBA" id="ARBA00022670"/>
    </source>
</evidence>
<proteinExistence type="inferred from homology"/>
<dbReference type="GO" id="GO:0006508">
    <property type="term" value="P:proteolysis"/>
    <property type="evidence" value="ECO:0007669"/>
    <property type="project" value="UniProtKB-KW"/>
</dbReference>
<comment type="similarity">
    <text evidence="3 11 13">Belongs to the peptidase S33 family.</text>
</comment>
<dbReference type="InterPro" id="IPR002410">
    <property type="entry name" value="Peptidase_S33"/>
</dbReference>